<accession>G7DZ47</accession>
<reference evidence="1 2" key="1">
    <citation type="journal article" date="2011" name="J. Gen. Appl. Microbiol.">
        <title>Draft genome sequencing of the enigmatic basidiomycete Mixia osmundae.</title>
        <authorList>
            <person name="Nishida H."/>
            <person name="Nagatsuka Y."/>
            <person name="Sugiyama J."/>
        </authorList>
    </citation>
    <scope>NUCLEOTIDE SEQUENCE [LARGE SCALE GENOMIC DNA]</scope>
    <source>
        <strain evidence="2">CBS 9802 / IAM 14324 / JCM 22182 / KY 12970</strain>
    </source>
</reference>
<dbReference type="HOGENOM" id="CLU_3384943_0_0_1"/>
<organism evidence="1 2">
    <name type="scientific">Mixia osmundae (strain CBS 9802 / IAM 14324 / JCM 22182 / KY 12970)</name>
    <dbReference type="NCBI Taxonomy" id="764103"/>
    <lineage>
        <taxon>Eukaryota</taxon>
        <taxon>Fungi</taxon>
        <taxon>Dikarya</taxon>
        <taxon>Basidiomycota</taxon>
        <taxon>Pucciniomycotina</taxon>
        <taxon>Mixiomycetes</taxon>
        <taxon>Mixiales</taxon>
        <taxon>Mixiaceae</taxon>
        <taxon>Mixia</taxon>
    </lineage>
</organism>
<evidence type="ECO:0000313" key="2">
    <source>
        <dbReference type="Proteomes" id="UP000009131"/>
    </source>
</evidence>
<proteinExistence type="predicted"/>
<sequence length="33" mass="3858">MPFFAVAAGHNNRHWPLKYKPESSFTSRLKIRA</sequence>
<dbReference type="Proteomes" id="UP000009131">
    <property type="component" value="Unassembled WGS sequence"/>
</dbReference>
<dbReference type="AlphaFoldDB" id="G7DZ47"/>
<name>G7DZ47_MIXOS</name>
<protein>
    <submittedName>
        <fullName evidence="1">Uncharacterized protein</fullName>
    </submittedName>
</protein>
<gene>
    <name evidence="1" type="primary">Mo02514</name>
    <name evidence="1" type="ORF">E5Q_02514</name>
</gene>
<dbReference type="InParanoid" id="G7DZ47"/>
<comment type="caution">
    <text evidence="1">The sequence shown here is derived from an EMBL/GenBank/DDBJ whole genome shotgun (WGS) entry which is preliminary data.</text>
</comment>
<dbReference type="EMBL" id="BABT02000067">
    <property type="protein sequence ID" value="GAA95857.1"/>
    <property type="molecule type" value="Genomic_DNA"/>
</dbReference>
<keyword evidence="2" id="KW-1185">Reference proteome</keyword>
<reference evidence="1 2" key="2">
    <citation type="journal article" date="2012" name="Open Biol.">
        <title>Characteristics of nucleosomes and linker DNA regions on the genome of the basidiomycete Mixia osmundae revealed by mono- and dinucleosome mapping.</title>
        <authorList>
            <person name="Nishida H."/>
            <person name="Kondo S."/>
            <person name="Matsumoto T."/>
            <person name="Suzuki Y."/>
            <person name="Yoshikawa H."/>
            <person name="Taylor T.D."/>
            <person name="Sugiyama J."/>
        </authorList>
    </citation>
    <scope>NUCLEOTIDE SEQUENCE [LARGE SCALE GENOMIC DNA]</scope>
    <source>
        <strain evidence="2">CBS 9802 / IAM 14324 / JCM 22182 / KY 12970</strain>
    </source>
</reference>
<evidence type="ECO:0000313" key="1">
    <source>
        <dbReference type="EMBL" id="GAA95857.1"/>
    </source>
</evidence>